<dbReference type="OrthoDB" id="30947at10239"/>
<gene>
    <name evidence="1" type="ORF">SEA_TP1604_65</name>
</gene>
<proteinExistence type="predicted"/>
<protein>
    <submittedName>
        <fullName evidence="1">Uncharacterized protein</fullName>
    </submittedName>
</protein>
<evidence type="ECO:0000313" key="1">
    <source>
        <dbReference type="EMBL" id="AKA61803.1"/>
    </source>
</evidence>
<dbReference type="EMBL" id="KP876466">
    <property type="protein sequence ID" value="AKA61803.1"/>
    <property type="molecule type" value="Genomic_DNA"/>
</dbReference>
<name>A0A0E3M4P0_9CAUD</name>
<keyword evidence="2" id="KW-1185">Reference proteome</keyword>
<sequence>MHQQPRPCSVFLVSNHTAGKKDIMAEFKNNTDVFAPSNTGTKAHAFLGSRGAKDGNLRAACRVTIQRSISATFISLDRARKFYSVCDTCVKLFLAAEDRAEASMQPATEAHDFGYVAPVDERTEAPQADAAPQCTCECTWKCDRPADEPCTCPCICGAAPTEKPQNADLSTEDGTVTLNGDTLTRRGHWADVTLAGGRTYSVSMKVHRKSHDAASGSRVLVDHVIYWRETDGRSMGPIRTAGETDLTRTVGGRIWALLLAANIA</sequence>
<dbReference type="GeneID" id="26627317"/>
<reference evidence="1 2" key="1">
    <citation type="submission" date="2015-03" db="EMBL/GenBank/DDBJ databases">
        <authorList>
            <person name="Phan H."/>
            <person name="Ton P."/>
            <person name="Bernal J.T."/>
            <person name="Kanani-Hendijani T.A."/>
            <person name="Munguia J."/>
            <person name="Olumba F.C."/>
            <person name="Orozco S."/>
            <person name="Gibbs Z.A."/>
            <person name="Donegan-Quick R."/>
            <person name="Visi D.K."/>
            <person name="Allen M.S."/>
            <person name="Hughes L.E."/>
            <person name="Bradley K.W."/>
            <person name="Asai D.J."/>
            <person name="Bowman C.A."/>
            <person name="Russell D.A."/>
            <person name="Pope W.H."/>
            <person name="Jacobs-Sera D."/>
            <person name="Hendrix R.W."/>
            <person name="Hatfull G.F."/>
        </authorList>
    </citation>
    <scope>NUCLEOTIDE SEQUENCE [LARGE SCALE GENOMIC DNA]</scope>
</reference>
<accession>A0A0E3M4P0</accession>
<dbReference type="RefSeq" id="YP_009200180.1">
    <property type="nucleotide sequence ID" value="NC_028818.1"/>
</dbReference>
<dbReference type="Proteomes" id="UP000033006">
    <property type="component" value="Segment"/>
</dbReference>
<evidence type="ECO:0000313" key="2">
    <source>
        <dbReference type="Proteomes" id="UP000033006"/>
    </source>
</evidence>
<organism evidence="1 2">
    <name type="scientific">Streptomyces phage TP1604</name>
    <dbReference type="NCBI Taxonomy" id="1636184"/>
    <lineage>
        <taxon>Viruses</taxon>
        <taxon>Duplodnaviria</taxon>
        <taxon>Heunggongvirae</taxon>
        <taxon>Uroviricota</taxon>
        <taxon>Caudoviricetes</taxon>
        <taxon>Woodruffvirus</taxon>
        <taxon>Woodruffvirus TP1604</taxon>
    </lineage>
</organism>
<dbReference type="KEGG" id="vg:26627317"/>